<accession>A0ACC1Q1T1</accession>
<proteinExistence type="predicted"/>
<sequence length="720" mass="81619">MPIAGNDPVVDAVRLADSVQLAPFMQQEGNGWFSCFMGRLENHDGTNAEDLPRLYDDTVENFRCGGISIKSDMAPWWDRYRAPLASIGITLNELDGYVWVLPATTSPSSLPYAIRCPHEQPALDKIELLSYLTCGRDAQQRDIVIKLVDKGTREDKILRTLAEYPELYDSNAFPNVLPPTAIIESPYEFNLVAMPMWESQYKLLELETVHDVLTFMRSTLVGLAFLHEKRIVHRDIHETNIATNWYCCSADRNHVSQSLRERRRTATVTYALYDFDCALQLPPETSVKDCRRPPMETTFGKPDYHPPDTWQGEVDYNPFAFDVACLGNLFVCYFANVVTTVPLLALLFAKMATLSAHERFSAAEALNFLREIEQDLTADILDTSVTLKLQRDHDLSDHPDIYWSQLSPELQRQWSSYRPPPLSRVDRLLRWICETATGWKFVMFTHLEMPRPAWDSLSAVYYITLSPFISSPQCDMAPRAASRLGQASGGQRQDTRTKQEARQEPELPPPWPIDETQCLILTRDVYMPDFMAGTPVVITAQIPMPVSPTQYPGQTAVPPNVNSFLYRCKYFKATVTTEYIASDAQSTRITGNQLSRHPRGRGSIEERYERGELVYVVDAVPDARSRVLNKLMKIPIGYRAKVIGYTSSAGPSQKAQLATANRFTRPYMLQYAVKIVTRDWLMCPSSAPGDAFRLPTARELANWRNDLAAPRLEGALINMD</sequence>
<evidence type="ECO:0000313" key="1">
    <source>
        <dbReference type="EMBL" id="KAJ3008672.1"/>
    </source>
</evidence>
<protein>
    <submittedName>
        <fullName evidence="1">Uncharacterized protein</fullName>
    </submittedName>
</protein>
<gene>
    <name evidence="1" type="ORF">NUW54_g3067</name>
</gene>
<dbReference type="Proteomes" id="UP001144978">
    <property type="component" value="Unassembled WGS sequence"/>
</dbReference>
<reference evidence="1" key="1">
    <citation type="submission" date="2022-08" db="EMBL/GenBank/DDBJ databases">
        <title>Genome Sequence of Pycnoporus sanguineus.</title>
        <authorList>
            <person name="Buettner E."/>
        </authorList>
    </citation>
    <scope>NUCLEOTIDE SEQUENCE</scope>
    <source>
        <strain evidence="1">CG-C14</strain>
    </source>
</reference>
<keyword evidence="2" id="KW-1185">Reference proteome</keyword>
<name>A0ACC1Q1T1_9APHY</name>
<dbReference type="EMBL" id="JANSHE010000620">
    <property type="protein sequence ID" value="KAJ3008672.1"/>
    <property type="molecule type" value="Genomic_DNA"/>
</dbReference>
<evidence type="ECO:0000313" key="2">
    <source>
        <dbReference type="Proteomes" id="UP001144978"/>
    </source>
</evidence>
<organism evidence="1 2">
    <name type="scientific">Trametes sanguinea</name>
    <dbReference type="NCBI Taxonomy" id="158606"/>
    <lineage>
        <taxon>Eukaryota</taxon>
        <taxon>Fungi</taxon>
        <taxon>Dikarya</taxon>
        <taxon>Basidiomycota</taxon>
        <taxon>Agaricomycotina</taxon>
        <taxon>Agaricomycetes</taxon>
        <taxon>Polyporales</taxon>
        <taxon>Polyporaceae</taxon>
        <taxon>Trametes</taxon>
    </lineage>
</organism>
<comment type="caution">
    <text evidence="1">The sequence shown here is derived from an EMBL/GenBank/DDBJ whole genome shotgun (WGS) entry which is preliminary data.</text>
</comment>